<evidence type="ECO:0000313" key="3">
    <source>
        <dbReference type="Proteomes" id="UP001203665"/>
    </source>
</evidence>
<comment type="similarity">
    <text evidence="1">Belongs to the short-chain dehydrogenases/reductases (SDR) family.</text>
</comment>
<sequence length="101" mass="10685">MTGASYEVAYSAAKGGLNSFVKGLAKEVAPSGIQVNAIAPGAIETRMMHDYSQEDRQLIEDDIPAGTLGTPQDIANAVLFLVGPDSHYLNGQIIEVNGAWH</sequence>
<comment type="caution">
    <text evidence="2">The sequence shown here is derived from an EMBL/GenBank/DDBJ whole genome shotgun (WGS) entry which is preliminary data.</text>
</comment>
<dbReference type="PANTHER" id="PTHR42879">
    <property type="entry name" value="3-OXOACYL-(ACYL-CARRIER-PROTEIN) REDUCTASE"/>
    <property type="match status" value="1"/>
</dbReference>
<dbReference type="InterPro" id="IPR050259">
    <property type="entry name" value="SDR"/>
</dbReference>
<dbReference type="Pfam" id="PF13561">
    <property type="entry name" value="adh_short_C2"/>
    <property type="match status" value="1"/>
</dbReference>
<dbReference type="PANTHER" id="PTHR42879:SF2">
    <property type="entry name" value="3-OXOACYL-[ACYL-CARRIER-PROTEIN] REDUCTASE FABG"/>
    <property type="match status" value="1"/>
</dbReference>
<gene>
    <name evidence="2" type="ORF">NDM98_03610</name>
</gene>
<dbReference type="RefSeq" id="WP_251604690.1">
    <property type="nucleotide sequence ID" value="NZ_JAMQJY010000001.1"/>
</dbReference>
<dbReference type="EMBL" id="JAMQJY010000001">
    <property type="protein sequence ID" value="MCM2674682.1"/>
    <property type="molecule type" value="Genomic_DNA"/>
</dbReference>
<name>A0ABT0XHK3_9BACI</name>
<evidence type="ECO:0000313" key="2">
    <source>
        <dbReference type="EMBL" id="MCM2674682.1"/>
    </source>
</evidence>
<dbReference type="InterPro" id="IPR002347">
    <property type="entry name" value="SDR_fam"/>
</dbReference>
<accession>A0ABT0XHK3</accession>
<dbReference type="PRINTS" id="PR00081">
    <property type="entry name" value="GDHRDH"/>
</dbReference>
<organism evidence="2 3">
    <name type="scientific">Alkalicoccobacillus plakortidis</name>
    <dbReference type="NCBI Taxonomy" id="444060"/>
    <lineage>
        <taxon>Bacteria</taxon>
        <taxon>Bacillati</taxon>
        <taxon>Bacillota</taxon>
        <taxon>Bacilli</taxon>
        <taxon>Bacillales</taxon>
        <taxon>Bacillaceae</taxon>
        <taxon>Alkalicoccobacillus</taxon>
    </lineage>
</organism>
<protein>
    <submittedName>
        <fullName evidence="2">SDR family oxidoreductase</fullName>
    </submittedName>
</protein>
<dbReference type="InterPro" id="IPR036291">
    <property type="entry name" value="NAD(P)-bd_dom_sf"/>
</dbReference>
<keyword evidence="3" id="KW-1185">Reference proteome</keyword>
<dbReference type="Proteomes" id="UP001203665">
    <property type="component" value="Unassembled WGS sequence"/>
</dbReference>
<dbReference type="Gene3D" id="3.40.50.720">
    <property type="entry name" value="NAD(P)-binding Rossmann-like Domain"/>
    <property type="match status" value="1"/>
</dbReference>
<proteinExistence type="inferred from homology"/>
<evidence type="ECO:0000256" key="1">
    <source>
        <dbReference type="ARBA" id="ARBA00006484"/>
    </source>
</evidence>
<dbReference type="SUPFAM" id="SSF51735">
    <property type="entry name" value="NAD(P)-binding Rossmann-fold domains"/>
    <property type="match status" value="1"/>
</dbReference>
<reference evidence="2" key="1">
    <citation type="submission" date="2022-06" db="EMBL/GenBank/DDBJ databases">
        <title>Alkalicoccobacillus porphyridii sp. nov., isolated from a marine red alga, Porphyridium purpureum and reclassification of Shouchella plakortidis and Shouchella gibsonii as Alkalicoccobacillus plakortidis comb. nov. and Alkalicoccobacillus gibsonii comb. nov.</title>
        <authorList>
            <person name="Kim K.H."/>
            <person name="Lee J.K."/>
            <person name="Han D.M."/>
            <person name="Baek J.H."/>
            <person name="Jeon C.O."/>
        </authorList>
    </citation>
    <scope>NUCLEOTIDE SEQUENCE</scope>
    <source>
        <strain evidence="2">DSM 19153</strain>
    </source>
</reference>